<evidence type="ECO:0000313" key="3">
    <source>
        <dbReference type="Proteomes" id="UP001470752"/>
    </source>
</evidence>
<dbReference type="InterPro" id="IPR018060">
    <property type="entry name" value="HTH_AraC"/>
</dbReference>
<accession>A0ABV1CH05</accession>
<protein>
    <submittedName>
        <fullName evidence="2">Helix-turn-helix domain-containing protein</fullName>
    </submittedName>
</protein>
<name>A0ABV1CH05_9FIRM</name>
<dbReference type="PROSITE" id="PS01124">
    <property type="entry name" value="HTH_ARAC_FAMILY_2"/>
    <property type="match status" value="1"/>
</dbReference>
<keyword evidence="3" id="KW-1185">Reference proteome</keyword>
<comment type="caution">
    <text evidence="2">The sequence shown here is derived from an EMBL/GenBank/DDBJ whole genome shotgun (WGS) entry which is preliminary data.</text>
</comment>
<evidence type="ECO:0000259" key="1">
    <source>
        <dbReference type="PROSITE" id="PS01124"/>
    </source>
</evidence>
<evidence type="ECO:0000313" key="2">
    <source>
        <dbReference type="EMBL" id="MEQ2411657.1"/>
    </source>
</evidence>
<proteinExistence type="predicted"/>
<feature type="domain" description="HTH araC/xylS-type" evidence="1">
    <location>
        <begin position="1"/>
        <end position="55"/>
    </location>
</feature>
<dbReference type="Gene3D" id="1.10.10.60">
    <property type="entry name" value="Homeodomain-like"/>
    <property type="match status" value="1"/>
</dbReference>
<reference evidence="2 3" key="1">
    <citation type="submission" date="2024-04" db="EMBL/GenBank/DDBJ databases">
        <title>Human intestinal bacterial collection.</title>
        <authorList>
            <person name="Pauvert C."/>
            <person name="Hitch T.C.A."/>
            <person name="Clavel T."/>
        </authorList>
    </citation>
    <scope>NUCLEOTIDE SEQUENCE [LARGE SCALE GENOMIC DNA]</scope>
    <source>
        <strain evidence="2 3">CLA-AA-H161</strain>
    </source>
</reference>
<dbReference type="Proteomes" id="UP001470752">
    <property type="component" value="Unassembled WGS sequence"/>
</dbReference>
<organism evidence="2 3">
    <name type="scientific">Blautia acetigignens</name>
    <dbReference type="NCBI Taxonomy" id="2981783"/>
    <lineage>
        <taxon>Bacteria</taxon>
        <taxon>Bacillati</taxon>
        <taxon>Bacillota</taxon>
        <taxon>Clostridia</taxon>
        <taxon>Lachnospirales</taxon>
        <taxon>Lachnospiraceae</taxon>
        <taxon>Blautia</taxon>
    </lineage>
</organism>
<dbReference type="EMBL" id="JBBNFW010000070">
    <property type="protein sequence ID" value="MEQ2411657.1"/>
    <property type="molecule type" value="Genomic_DNA"/>
</dbReference>
<gene>
    <name evidence="2" type="ORF">AAAX94_01140</name>
</gene>
<dbReference type="RefSeq" id="WP_117850339.1">
    <property type="nucleotide sequence ID" value="NZ_JBBNFW010000070.1"/>
</dbReference>
<sequence>MKQCFKSIYGMPIGTWLLQYRMNYAAERLLASPDITIADLAGETGCDYTGQTTAE</sequence>